<dbReference type="EMBL" id="JAEMNV010000008">
    <property type="protein sequence ID" value="MBJ8341822.1"/>
    <property type="molecule type" value="Genomic_DNA"/>
</dbReference>
<evidence type="ECO:0000256" key="1">
    <source>
        <dbReference type="SAM" id="MobiDB-lite"/>
    </source>
</evidence>
<feature type="compositionally biased region" description="Polar residues" evidence="1">
    <location>
        <begin position="1"/>
        <end position="11"/>
    </location>
</feature>
<organism evidence="2 3">
    <name type="scientific">Antrihabitans stalagmiti</name>
    <dbReference type="NCBI Taxonomy" id="2799499"/>
    <lineage>
        <taxon>Bacteria</taxon>
        <taxon>Bacillati</taxon>
        <taxon>Actinomycetota</taxon>
        <taxon>Actinomycetes</taxon>
        <taxon>Mycobacteriales</taxon>
        <taxon>Nocardiaceae</taxon>
        <taxon>Antrihabitans</taxon>
    </lineage>
</organism>
<protein>
    <submittedName>
        <fullName evidence="2">Uncharacterized protein</fullName>
    </submittedName>
</protein>
<gene>
    <name evidence="2" type="ORF">JGU71_23320</name>
</gene>
<dbReference type="AlphaFoldDB" id="A0A934U5Y0"/>
<keyword evidence="3" id="KW-1185">Reference proteome</keyword>
<feature type="region of interest" description="Disordered" evidence="1">
    <location>
        <begin position="1"/>
        <end position="51"/>
    </location>
</feature>
<dbReference type="Proteomes" id="UP000655868">
    <property type="component" value="Unassembled WGS sequence"/>
</dbReference>
<dbReference type="RefSeq" id="WP_199706885.1">
    <property type="nucleotide sequence ID" value="NZ_JAEMNV010000008.1"/>
</dbReference>
<evidence type="ECO:0000313" key="3">
    <source>
        <dbReference type="Proteomes" id="UP000655868"/>
    </source>
</evidence>
<evidence type="ECO:0000313" key="2">
    <source>
        <dbReference type="EMBL" id="MBJ8341822.1"/>
    </source>
</evidence>
<name>A0A934U5Y0_9NOCA</name>
<sequence>MDSSKTTSSDLFSHIPAEQARVDSDETPNDQPVFSSAPDKRRNSNDENDQH</sequence>
<comment type="caution">
    <text evidence="2">The sequence shown here is derived from an EMBL/GenBank/DDBJ whole genome shotgun (WGS) entry which is preliminary data.</text>
</comment>
<reference evidence="2" key="1">
    <citation type="submission" date="2020-12" db="EMBL/GenBank/DDBJ databases">
        <title>Antrihabitans popcorni sp. nov. and Antrihabitans auranticaus sp. nov., isolated from a larva cave.</title>
        <authorList>
            <person name="Lee S.D."/>
            <person name="Kim I.S."/>
        </authorList>
    </citation>
    <scope>NUCLEOTIDE SEQUENCE</scope>
    <source>
        <strain evidence="2">YC3-6</strain>
    </source>
</reference>
<accession>A0A934U5Y0</accession>
<feature type="compositionally biased region" description="Basic and acidic residues" evidence="1">
    <location>
        <begin position="38"/>
        <end position="51"/>
    </location>
</feature>
<proteinExistence type="predicted"/>